<name>A0A2V3VA16_9SPHN</name>
<gene>
    <name evidence="2" type="ORF">C7451_104197</name>
</gene>
<dbReference type="Gene3D" id="2.60.120.380">
    <property type="match status" value="1"/>
</dbReference>
<evidence type="ECO:0000313" key="2">
    <source>
        <dbReference type="EMBL" id="PXW77701.1"/>
    </source>
</evidence>
<feature type="chain" id="PRO_5016075962" description="DNA breaking-rejoining protein" evidence="1">
    <location>
        <begin position="26"/>
        <end position="139"/>
    </location>
</feature>
<keyword evidence="1" id="KW-0732">Signal</keyword>
<comment type="caution">
    <text evidence="2">The sequence shown here is derived from an EMBL/GenBank/DDBJ whole genome shotgun (WGS) entry which is preliminary data.</text>
</comment>
<accession>A0A2V3VA16</accession>
<evidence type="ECO:0008006" key="4">
    <source>
        <dbReference type="Google" id="ProtNLM"/>
    </source>
</evidence>
<keyword evidence="3" id="KW-1185">Reference proteome</keyword>
<reference evidence="2 3" key="1">
    <citation type="submission" date="2018-05" db="EMBL/GenBank/DDBJ databases">
        <title>Genomic Encyclopedia of Type Strains, Phase IV (KMG-IV): sequencing the most valuable type-strain genomes for metagenomic binning, comparative biology and taxonomic classification.</title>
        <authorList>
            <person name="Goeker M."/>
        </authorList>
    </citation>
    <scope>NUCLEOTIDE SEQUENCE [LARGE SCALE GENOMIC DNA]</scope>
    <source>
        <strain evidence="2 3">DSM 3183</strain>
    </source>
</reference>
<feature type="signal peptide" evidence="1">
    <location>
        <begin position="1"/>
        <end position="25"/>
    </location>
</feature>
<sequence>MKLRFQLAASLLVAGAVALPMVSLAQAPMPRPERIQFAKGASSKAIKGVLKGDQSRTFLVNLRAGQKMTVKLVANNASANFNVTAPGAMQAMFIGSISGTDFAETIASSGDYKIDLFLMRNAARRNETVSFTITIGATG</sequence>
<dbReference type="EMBL" id="QJJM01000004">
    <property type="protein sequence ID" value="PXW77701.1"/>
    <property type="molecule type" value="Genomic_DNA"/>
</dbReference>
<dbReference type="OrthoDB" id="594865at2"/>
<dbReference type="RefSeq" id="WP_110298179.1">
    <property type="nucleotide sequence ID" value="NZ_QJJM01000004.1"/>
</dbReference>
<protein>
    <recommendedName>
        <fullName evidence="4">DNA breaking-rejoining protein</fullName>
    </recommendedName>
</protein>
<proteinExistence type="predicted"/>
<dbReference type="AlphaFoldDB" id="A0A2V3VA16"/>
<dbReference type="Proteomes" id="UP000248014">
    <property type="component" value="Unassembled WGS sequence"/>
</dbReference>
<evidence type="ECO:0000313" key="3">
    <source>
        <dbReference type="Proteomes" id="UP000248014"/>
    </source>
</evidence>
<organism evidence="2 3">
    <name type="scientific">Blastomonas natatoria</name>
    <dbReference type="NCBI Taxonomy" id="34015"/>
    <lineage>
        <taxon>Bacteria</taxon>
        <taxon>Pseudomonadati</taxon>
        <taxon>Pseudomonadota</taxon>
        <taxon>Alphaproteobacteria</taxon>
        <taxon>Sphingomonadales</taxon>
        <taxon>Sphingomonadaceae</taxon>
        <taxon>Blastomonas</taxon>
    </lineage>
</organism>
<evidence type="ECO:0000256" key="1">
    <source>
        <dbReference type="SAM" id="SignalP"/>
    </source>
</evidence>